<keyword evidence="2" id="KW-1277">Toxin-antitoxin system</keyword>
<organism evidence="3 4">
    <name type="scientific">Chlorobium limicola</name>
    <dbReference type="NCBI Taxonomy" id="1092"/>
    <lineage>
        <taxon>Bacteria</taxon>
        <taxon>Pseudomonadati</taxon>
        <taxon>Chlorobiota</taxon>
        <taxon>Chlorobiia</taxon>
        <taxon>Chlorobiales</taxon>
        <taxon>Chlorobiaceae</taxon>
        <taxon>Chlorobium/Pelodictyon group</taxon>
        <taxon>Chlorobium</taxon>
    </lineage>
</organism>
<dbReference type="Proteomes" id="UP000053937">
    <property type="component" value="Unassembled WGS sequence"/>
</dbReference>
<dbReference type="Gene3D" id="3.30.2310.20">
    <property type="entry name" value="RelE-like"/>
    <property type="match status" value="1"/>
</dbReference>
<evidence type="ECO:0000313" key="4">
    <source>
        <dbReference type="Proteomes" id="UP000053937"/>
    </source>
</evidence>
<accession>A0A101JEV3</accession>
<dbReference type="OrthoDB" id="595470at2"/>
<evidence type="ECO:0000256" key="1">
    <source>
        <dbReference type="ARBA" id="ARBA00006226"/>
    </source>
</evidence>
<comment type="similarity">
    <text evidence="1">Belongs to the RelE toxin family.</text>
</comment>
<dbReference type="InterPro" id="IPR051803">
    <property type="entry name" value="TA_system_RelE-like_toxin"/>
</dbReference>
<comment type="caution">
    <text evidence="3">The sequence shown here is derived from an EMBL/GenBank/DDBJ whole genome shotgun (WGS) entry which is preliminary data.</text>
</comment>
<reference evidence="3 4" key="1">
    <citation type="submission" date="2015-10" db="EMBL/GenBank/DDBJ databases">
        <title>Draft Genome Sequence of Chlorobium limicola strain Frasassi Growing under Artificial Lighting in the Frasassi Cave System.</title>
        <authorList>
            <person name="Mansor M."/>
            <person name="Macalady J."/>
        </authorList>
    </citation>
    <scope>NUCLEOTIDE SEQUENCE [LARGE SCALE GENOMIC DNA]</scope>
    <source>
        <strain evidence="3 4">Frasassi</strain>
    </source>
</reference>
<proteinExistence type="inferred from homology"/>
<dbReference type="InterPro" id="IPR007712">
    <property type="entry name" value="RelE/ParE_toxin"/>
</dbReference>
<name>A0A101JEV3_CHLLI</name>
<gene>
    <name evidence="3" type="ORF">ASB62_06600</name>
</gene>
<keyword evidence="4" id="KW-1185">Reference proteome</keyword>
<dbReference type="Pfam" id="PF05016">
    <property type="entry name" value="ParE_toxin"/>
    <property type="match status" value="1"/>
</dbReference>
<sequence>MKVRWTQTAKQRLEEIEAYISHDNPVAARKIIRALIGKTALKLSQYPQIGRSGRIDGTRELVFPDNPFIVIYTVRQDTITVLTVFHAAQKFPDAIGIEH</sequence>
<dbReference type="PANTHER" id="PTHR33755:SF6">
    <property type="entry name" value="PLASMID STABILIZATION SYSTEM PROTEIN"/>
    <property type="match status" value="1"/>
</dbReference>
<dbReference type="EMBL" id="LMBR01000162">
    <property type="protein sequence ID" value="KUL25531.1"/>
    <property type="molecule type" value="Genomic_DNA"/>
</dbReference>
<dbReference type="InterPro" id="IPR035093">
    <property type="entry name" value="RelE/ParE_toxin_dom_sf"/>
</dbReference>
<dbReference type="PANTHER" id="PTHR33755">
    <property type="entry name" value="TOXIN PARE1-RELATED"/>
    <property type="match status" value="1"/>
</dbReference>
<protein>
    <submittedName>
        <fullName evidence="3">Addiction module antitoxin</fullName>
    </submittedName>
</protein>
<dbReference type="NCBIfam" id="TIGR02385">
    <property type="entry name" value="RelE_StbE"/>
    <property type="match status" value="1"/>
</dbReference>
<evidence type="ECO:0000313" key="3">
    <source>
        <dbReference type="EMBL" id="KUL25531.1"/>
    </source>
</evidence>
<evidence type="ECO:0000256" key="2">
    <source>
        <dbReference type="ARBA" id="ARBA00022649"/>
    </source>
</evidence>
<dbReference type="AlphaFoldDB" id="A0A101JEV3"/>